<comment type="caution">
    <text evidence="1">The sequence shown here is derived from an EMBL/GenBank/DDBJ whole genome shotgun (WGS) entry which is preliminary data.</text>
</comment>
<organism evidence="1 2">
    <name type="scientific">Trichonephila clavata</name>
    <name type="common">Joro spider</name>
    <name type="synonym">Nephila clavata</name>
    <dbReference type="NCBI Taxonomy" id="2740835"/>
    <lineage>
        <taxon>Eukaryota</taxon>
        <taxon>Metazoa</taxon>
        <taxon>Ecdysozoa</taxon>
        <taxon>Arthropoda</taxon>
        <taxon>Chelicerata</taxon>
        <taxon>Arachnida</taxon>
        <taxon>Araneae</taxon>
        <taxon>Araneomorphae</taxon>
        <taxon>Entelegynae</taxon>
        <taxon>Araneoidea</taxon>
        <taxon>Nephilidae</taxon>
        <taxon>Trichonephila</taxon>
    </lineage>
</organism>
<gene>
    <name evidence="1" type="primary">NCL1_56184</name>
    <name evidence="1" type="ORF">TNCT_177811</name>
</gene>
<proteinExistence type="predicted"/>
<evidence type="ECO:0000313" key="2">
    <source>
        <dbReference type="Proteomes" id="UP000887116"/>
    </source>
</evidence>
<sequence length="122" mass="14134">MHGEKNSYSNNLKSFRLDLITGFVSIGHQKFPEKRFAPVFFSGPVKLKFREHTVSEKARLKNVGHILTKCKSRRCAYCSTTTKPHRTRWMCSNCGVGLRMIAKSNNNATCFEKFLEDWKYPL</sequence>
<keyword evidence="2" id="KW-1185">Reference proteome</keyword>
<name>A0A8X6KYH6_TRICU</name>
<protein>
    <submittedName>
        <fullName evidence="1">Tnp_zf-ribbon_2 domain-containing protein</fullName>
    </submittedName>
</protein>
<accession>A0A8X6KYH6</accession>
<reference evidence="1" key="1">
    <citation type="submission" date="2020-07" db="EMBL/GenBank/DDBJ databases">
        <title>Multicomponent nature underlies the extraordinary mechanical properties of spider dragline silk.</title>
        <authorList>
            <person name="Kono N."/>
            <person name="Nakamura H."/>
            <person name="Mori M."/>
            <person name="Yoshida Y."/>
            <person name="Ohtoshi R."/>
            <person name="Malay A.D."/>
            <person name="Moran D.A.P."/>
            <person name="Tomita M."/>
            <person name="Numata K."/>
            <person name="Arakawa K."/>
        </authorList>
    </citation>
    <scope>NUCLEOTIDE SEQUENCE</scope>
</reference>
<dbReference type="Proteomes" id="UP000887116">
    <property type="component" value="Unassembled WGS sequence"/>
</dbReference>
<dbReference type="OrthoDB" id="6609151at2759"/>
<dbReference type="AlphaFoldDB" id="A0A8X6KYH6"/>
<dbReference type="EMBL" id="BMAO01013422">
    <property type="protein sequence ID" value="GFQ88816.1"/>
    <property type="molecule type" value="Genomic_DNA"/>
</dbReference>
<evidence type="ECO:0000313" key="1">
    <source>
        <dbReference type="EMBL" id="GFQ88816.1"/>
    </source>
</evidence>